<proteinExistence type="predicted"/>
<dbReference type="PATRIC" id="fig|1261130.3.peg.1457"/>
<dbReference type="GO" id="GO:0030288">
    <property type="term" value="C:outer membrane-bounded periplasmic space"/>
    <property type="evidence" value="ECO:0007669"/>
    <property type="project" value="TreeGrafter"/>
</dbReference>
<gene>
    <name evidence="6" type="ORF">F387_01418</name>
</gene>
<evidence type="ECO:0000313" key="6">
    <source>
        <dbReference type="EMBL" id="ELV07614.1"/>
    </source>
</evidence>
<keyword evidence="3" id="KW-0574">Periplasm</keyword>
<dbReference type="AlphaFoldDB" id="L8XXT2"/>
<evidence type="ECO:0000313" key="7">
    <source>
        <dbReference type="Proteomes" id="UP000011617"/>
    </source>
</evidence>
<dbReference type="Proteomes" id="UP000011617">
    <property type="component" value="Unassembled WGS sequence"/>
</dbReference>
<feature type="signal peptide" evidence="4">
    <location>
        <begin position="1"/>
        <end position="24"/>
    </location>
</feature>
<sequence length="166" mass="18848">MKPFKMKTLSSLLVAFGLCTMAHALPEDSAEPIKITSDTGGYDHQINEGFYDGNVVMVQGTLEIHADHAQFKMVNDELEEVIAKGNLIKIKYLPEANKPWVFGEGERLEYYPKKNLLVLSQRAKLTQEDDVVEANRIEYDTVNKKVRALSDKKSDRVFFEIKPKGK</sequence>
<feature type="chain" id="PRO_5003998470" evidence="4">
    <location>
        <begin position="25"/>
        <end position="166"/>
    </location>
</feature>
<dbReference type="Pfam" id="PF03968">
    <property type="entry name" value="LptD_N"/>
    <property type="match status" value="1"/>
</dbReference>
<dbReference type="GO" id="GO:0001530">
    <property type="term" value="F:lipopolysaccharide binding"/>
    <property type="evidence" value="ECO:0007669"/>
    <property type="project" value="InterPro"/>
</dbReference>
<evidence type="ECO:0000256" key="2">
    <source>
        <dbReference type="ARBA" id="ARBA00022729"/>
    </source>
</evidence>
<dbReference type="InterPro" id="IPR014340">
    <property type="entry name" value="LptA"/>
</dbReference>
<evidence type="ECO:0000256" key="3">
    <source>
        <dbReference type="ARBA" id="ARBA00022764"/>
    </source>
</evidence>
<evidence type="ECO:0000256" key="1">
    <source>
        <dbReference type="ARBA" id="ARBA00022448"/>
    </source>
</evidence>
<keyword evidence="7" id="KW-1185">Reference proteome</keyword>
<keyword evidence="1" id="KW-0813">Transport</keyword>
<protein>
    <submittedName>
        <fullName evidence="6">Lipopolysaccharide export system protein LptA</fullName>
    </submittedName>
</protein>
<evidence type="ECO:0000256" key="4">
    <source>
        <dbReference type="SAM" id="SignalP"/>
    </source>
</evidence>
<keyword evidence="2 4" id="KW-0732">Signal</keyword>
<comment type="caution">
    <text evidence="6">The sequence shown here is derived from an EMBL/GenBank/DDBJ whole genome shotgun (WGS) entry which is preliminary data.</text>
</comment>
<dbReference type="HOGENOM" id="CLU_095993_4_1_6"/>
<dbReference type="PANTHER" id="PTHR36504">
    <property type="entry name" value="LIPOPOLYSACCHARIDE EXPORT SYSTEM PROTEIN LPTA"/>
    <property type="match status" value="1"/>
</dbReference>
<feature type="domain" description="Organic solvent tolerance-like N-terminal" evidence="5">
    <location>
        <begin position="34"/>
        <end position="143"/>
    </location>
</feature>
<dbReference type="InterPro" id="IPR005653">
    <property type="entry name" value="OstA-like_N"/>
</dbReference>
<dbReference type="InterPro" id="IPR052037">
    <property type="entry name" value="LPS_export_LptA"/>
</dbReference>
<accession>L8XXT2</accession>
<dbReference type="EMBL" id="AOBV01000009">
    <property type="protein sequence ID" value="ELV07614.1"/>
    <property type="molecule type" value="Genomic_DNA"/>
</dbReference>
<dbReference type="PANTHER" id="PTHR36504:SF1">
    <property type="entry name" value="LIPOPOLYSACCHARIDE EXPORT SYSTEM PROTEIN LPTA"/>
    <property type="match status" value="1"/>
</dbReference>
<organism evidence="6 7">
    <name type="scientific">Wohlfahrtiimonas chitiniclastica SH04</name>
    <dbReference type="NCBI Taxonomy" id="1261130"/>
    <lineage>
        <taxon>Bacteria</taxon>
        <taxon>Pseudomonadati</taxon>
        <taxon>Pseudomonadota</taxon>
        <taxon>Gammaproteobacteria</taxon>
        <taxon>Cardiobacteriales</taxon>
        <taxon>Ignatzschineriaceae</taxon>
        <taxon>Wohlfahrtiimonas</taxon>
    </lineage>
</organism>
<name>L8XXT2_9GAMM</name>
<reference evidence="6 7" key="1">
    <citation type="journal article" date="2013" name="Genome Announc.">
        <title>Complete Genome Sequence of Wohlfahrtiimonas chitiniclastica Strain SH04, Isolated from Chrysomya megacephala Collected from Pudong International Airport in China.</title>
        <authorList>
            <person name="Cao X.M."/>
            <person name="Chen T."/>
            <person name="Xu L.Z."/>
            <person name="Yao L.S."/>
            <person name="Qi J."/>
            <person name="Zhang X.L."/>
            <person name="Yan Q.L."/>
            <person name="Deng Y.H."/>
            <person name="Guo T.Y."/>
            <person name="Wang J."/>
            <person name="Hu K.X."/>
            <person name="Xu B.L."/>
        </authorList>
    </citation>
    <scope>NUCLEOTIDE SEQUENCE [LARGE SCALE GENOMIC DNA]</scope>
    <source>
        <strain evidence="6 7">SH04</strain>
    </source>
</reference>
<evidence type="ECO:0000259" key="5">
    <source>
        <dbReference type="Pfam" id="PF03968"/>
    </source>
</evidence>
<dbReference type="Gene3D" id="2.60.450.10">
    <property type="entry name" value="Lipopolysaccharide (LPS) transport protein A like domain"/>
    <property type="match status" value="1"/>
</dbReference>
<dbReference type="NCBIfam" id="TIGR03002">
    <property type="entry name" value="outer_YhbN_LptA"/>
    <property type="match status" value="1"/>
</dbReference>
<dbReference type="GO" id="GO:0017089">
    <property type="term" value="F:glycolipid transfer activity"/>
    <property type="evidence" value="ECO:0007669"/>
    <property type="project" value="TreeGrafter"/>
</dbReference>
<dbReference type="GO" id="GO:0015920">
    <property type="term" value="P:lipopolysaccharide transport"/>
    <property type="evidence" value="ECO:0007669"/>
    <property type="project" value="InterPro"/>
</dbReference>
<dbReference type="GO" id="GO:0009279">
    <property type="term" value="C:cell outer membrane"/>
    <property type="evidence" value="ECO:0007669"/>
    <property type="project" value="TreeGrafter"/>
</dbReference>